<dbReference type="CDD" id="cd05403">
    <property type="entry name" value="NT_KNTase_like"/>
    <property type="match status" value="1"/>
</dbReference>
<comment type="caution">
    <text evidence="2">The sequence shown here is derived from an EMBL/GenBank/DDBJ whole genome shotgun (WGS) entry which is preliminary data.</text>
</comment>
<dbReference type="SUPFAM" id="SSF81301">
    <property type="entry name" value="Nucleotidyltransferase"/>
    <property type="match status" value="1"/>
</dbReference>
<accession>A0A429YSV7</accession>
<dbReference type="Gene3D" id="3.30.460.10">
    <property type="entry name" value="Beta Polymerase, domain 2"/>
    <property type="match status" value="1"/>
</dbReference>
<dbReference type="AlphaFoldDB" id="A0A429YSV7"/>
<gene>
    <name evidence="2" type="ORF">EJC49_20480</name>
</gene>
<proteinExistence type="predicted"/>
<dbReference type="InterPro" id="IPR043519">
    <property type="entry name" value="NT_sf"/>
</dbReference>
<dbReference type="Pfam" id="PF01909">
    <property type="entry name" value="NTP_transf_2"/>
    <property type="match status" value="1"/>
</dbReference>
<dbReference type="InterPro" id="IPR002934">
    <property type="entry name" value="Polymerase_NTP_transf_dom"/>
</dbReference>
<sequence length="99" mass="11314">MDREFVIERLKDAERALRDTGVVALYLYGSYARDEARPDSDVDVIVEFAPGRQHDLTSYMGPYHILERQLPDVAIGYGTSDNIVPDYRTSIESESIRVF</sequence>
<dbReference type="Proteomes" id="UP000278398">
    <property type="component" value="Unassembled WGS sequence"/>
</dbReference>
<evidence type="ECO:0000313" key="3">
    <source>
        <dbReference type="Proteomes" id="UP000278398"/>
    </source>
</evidence>
<organism evidence="2 3">
    <name type="scientific">Aquibium carbonis</name>
    <dbReference type="NCBI Taxonomy" id="2495581"/>
    <lineage>
        <taxon>Bacteria</taxon>
        <taxon>Pseudomonadati</taxon>
        <taxon>Pseudomonadota</taxon>
        <taxon>Alphaproteobacteria</taxon>
        <taxon>Hyphomicrobiales</taxon>
        <taxon>Phyllobacteriaceae</taxon>
        <taxon>Aquibium</taxon>
    </lineage>
</organism>
<name>A0A429YSV7_9HYPH</name>
<dbReference type="EMBL" id="RWKW01000090">
    <property type="protein sequence ID" value="RST84537.1"/>
    <property type="molecule type" value="Genomic_DNA"/>
</dbReference>
<evidence type="ECO:0000313" key="2">
    <source>
        <dbReference type="EMBL" id="RST84537.1"/>
    </source>
</evidence>
<evidence type="ECO:0000259" key="1">
    <source>
        <dbReference type="Pfam" id="PF01909"/>
    </source>
</evidence>
<reference evidence="2 3" key="1">
    <citation type="submission" date="2018-12" db="EMBL/GenBank/DDBJ databases">
        <title>Mesorhizobium carbonis sp. nov., isolated from coal mine water.</title>
        <authorList>
            <person name="Xin W."/>
            <person name="Xu Z."/>
            <person name="Xiang F."/>
            <person name="Zhang J."/>
            <person name="Xi L."/>
            <person name="Liu J."/>
        </authorList>
    </citation>
    <scope>NUCLEOTIDE SEQUENCE [LARGE SCALE GENOMIC DNA]</scope>
    <source>
        <strain evidence="2 3">B2.3</strain>
    </source>
</reference>
<dbReference type="OrthoDB" id="559450at2"/>
<feature type="domain" description="Polymerase nucleotidyl transferase" evidence="1">
    <location>
        <begin position="14"/>
        <end position="68"/>
    </location>
</feature>
<protein>
    <submittedName>
        <fullName evidence="2">DNA processing protein DprA</fullName>
    </submittedName>
</protein>
<keyword evidence="3" id="KW-1185">Reference proteome</keyword>
<dbReference type="GO" id="GO:0016779">
    <property type="term" value="F:nucleotidyltransferase activity"/>
    <property type="evidence" value="ECO:0007669"/>
    <property type="project" value="InterPro"/>
</dbReference>